<comment type="caution">
    <text evidence="1">The sequence shown here is derived from an EMBL/GenBank/DDBJ whole genome shotgun (WGS) entry which is preliminary data.</text>
</comment>
<proteinExistence type="predicted"/>
<reference evidence="1" key="2">
    <citation type="submission" date="2021-04" db="EMBL/GenBank/DDBJ databases">
        <authorList>
            <person name="Gilroy R."/>
        </authorList>
    </citation>
    <scope>NUCLEOTIDE SEQUENCE</scope>
    <source>
        <strain evidence="1">ChiHjej9B8-1298</strain>
    </source>
</reference>
<name>A0A9D2E8J8_9BACE</name>
<protein>
    <submittedName>
        <fullName evidence="1">Uncharacterized protein</fullName>
    </submittedName>
</protein>
<dbReference type="Proteomes" id="UP000824028">
    <property type="component" value="Unassembled WGS sequence"/>
</dbReference>
<evidence type="ECO:0000313" key="1">
    <source>
        <dbReference type="EMBL" id="HIZ32741.1"/>
    </source>
</evidence>
<accession>A0A9D2E8J8</accession>
<gene>
    <name evidence="1" type="ORF">H9814_04220</name>
</gene>
<organism evidence="1 2">
    <name type="scientific">Candidatus Bacteroides merdigallinarum</name>
    <dbReference type="NCBI Taxonomy" id="2838473"/>
    <lineage>
        <taxon>Bacteria</taxon>
        <taxon>Pseudomonadati</taxon>
        <taxon>Bacteroidota</taxon>
        <taxon>Bacteroidia</taxon>
        <taxon>Bacteroidales</taxon>
        <taxon>Bacteroidaceae</taxon>
        <taxon>Bacteroides</taxon>
    </lineage>
</organism>
<dbReference type="EMBL" id="DXBX01000031">
    <property type="protein sequence ID" value="HIZ32741.1"/>
    <property type="molecule type" value="Genomic_DNA"/>
</dbReference>
<reference evidence="1" key="1">
    <citation type="journal article" date="2021" name="PeerJ">
        <title>Extensive microbial diversity within the chicken gut microbiome revealed by metagenomics and culture.</title>
        <authorList>
            <person name="Gilroy R."/>
            <person name="Ravi A."/>
            <person name="Getino M."/>
            <person name="Pursley I."/>
            <person name="Horton D.L."/>
            <person name="Alikhan N.F."/>
            <person name="Baker D."/>
            <person name="Gharbi K."/>
            <person name="Hall N."/>
            <person name="Watson M."/>
            <person name="Adriaenssens E.M."/>
            <person name="Foster-Nyarko E."/>
            <person name="Jarju S."/>
            <person name="Secka A."/>
            <person name="Antonio M."/>
            <person name="Oren A."/>
            <person name="Chaudhuri R.R."/>
            <person name="La Ragione R."/>
            <person name="Hildebrand F."/>
            <person name="Pallen M.J."/>
        </authorList>
    </citation>
    <scope>NUCLEOTIDE SEQUENCE</scope>
    <source>
        <strain evidence="1">ChiHjej9B8-1298</strain>
    </source>
</reference>
<evidence type="ECO:0000313" key="2">
    <source>
        <dbReference type="Proteomes" id="UP000824028"/>
    </source>
</evidence>
<sequence>MELFLSDFILCTIYSNETAFGNAIKYFKNNKNVVHKNSLEIERSMHNFFFQGVVYHRFEDVKEMLNAIAKMDIPDYIDLNRFLHKRNNVVHRFSYSNQDRMLLTIINSEVVSELIKASNKFVSQLIENWKEKQGEFLL</sequence>
<dbReference type="AlphaFoldDB" id="A0A9D2E8J8"/>